<protein>
    <submittedName>
        <fullName evidence="1">Uncharacterized protein</fullName>
    </submittedName>
</protein>
<gene>
    <name evidence="1" type="ORF">AMECASPLE_016103</name>
</gene>
<evidence type="ECO:0000313" key="1">
    <source>
        <dbReference type="EMBL" id="MEQ2303366.1"/>
    </source>
</evidence>
<sequence>MSGVFHQSSSRSKQQLVLQLVSRWLYEAKCMSGFPQSASQLADASSVNVRSSICWIQSFCGGPLSREEFISSSLHQQSDLWRSALSAQVAAYTVKPRNIHTHGRFGLSLRKHLKRKYLCKHHSNQSLLQAAELLEVSSGIQMVC</sequence>
<name>A0ABV0ZBM8_9TELE</name>
<organism evidence="1 2">
    <name type="scientific">Ameca splendens</name>
    <dbReference type="NCBI Taxonomy" id="208324"/>
    <lineage>
        <taxon>Eukaryota</taxon>
        <taxon>Metazoa</taxon>
        <taxon>Chordata</taxon>
        <taxon>Craniata</taxon>
        <taxon>Vertebrata</taxon>
        <taxon>Euteleostomi</taxon>
        <taxon>Actinopterygii</taxon>
        <taxon>Neopterygii</taxon>
        <taxon>Teleostei</taxon>
        <taxon>Neoteleostei</taxon>
        <taxon>Acanthomorphata</taxon>
        <taxon>Ovalentaria</taxon>
        <taxon>Atherinomorphae</taxon>
        <taxon>Cyprinodontiformes</taxon>
        <taxon>Goodeidae</taxon>
        <taxon>Ameca</taxon>
    </lineage>
</organism>
<reference evidence="1 2" key="1">
    <citation type="submission" date="2021-06" db="EMBL/GenBank/DDBJ databases">
        <authorList>
            <person name="Palmer J.M."/>
        </authorList>
    </citation>
    <scope>NUCLEOTIDE SEQUENCE [LARGE SCALE GENOMIC DNA]</scope>
    <source>
        <strain evidence="1 2">AS_MEX2019</strain>
        <tissue evidence="1">Muscle</tissue>
    </source>
</reference>
<keyword evidence="2" id="KW-1185">Reference proteome</keyword>
<dbReference type="Proteomes" id="UP001469553">
    <property type="component" value="Unassembled WGS sequence"/>
</dbReference>
<accession>A0ABV0ZBM8</accession>
<dbReference type="EMBL" id="JAHRIP010057588">
    <property type="protein sequence ID" value="MEQ2303366.1"/>
    <property type="molecule type" value="Genomic_DNA"/>
</dbReference>
<evidence type="ECO:0000313" key="2">
    <source>
        <dbReference type="Proteomes" id="UP001469553"/>
    </source>
</evidence>
<proteinExistence type="predicted"/>
<comment type="caution">
    <text evidence="1">The sequence shown here is derived from an EMBL/GenBank/DDBJ whole genome shotgun (WGS) entry which is preliminary data.</text>
</comment>